<accession>A0ABU8H4F9</accession>
<dbReference type="EMBL" id="JBBBDM010000005">
    <property type="protein sequence ID" value="MEI5687850.1"/>
    <property type="molecule type" value="Genomic_DNA"/>
</dbReference>
<dbReference type="RefSeq" id="WP_037533970.1">
    <property type="nucleotide sequence ID" value="NZ_JBBBDM010000005.1"/>
</dbReference>
<gene>
    <name evidence="2" type="ORF">V8201_12240</name>
</gene>
<reference evidence="2 3" key="1">
    <citation type="journal article" date="2013" name="Int. J. Syst. Evol. Microbiol.">
        <title>Sphingomonas kyungheensis sp. nov., a bacterium with ginsenoside-converting activity isolated from soil of a ginseng field.</title>
        <authorList>
            <person name="Son H.M."/>
            <person name="Yang J.E."/>
            <person name="Park Y."/>
            <person name="Han C.K."/>
            <person name="Kim S.G."/>
            <person name="Kook M."/>
            <person name="Yi T.H."/>
        </authorList>
    </citation>
    <scope>NUCLEOTIDE SEQUENCE [LARGE SCALE GENOMIC DNA]</scope>
    <source>
        <strain evidence="2 3">LMG 26582</strain>
    </source>
</reference>
<proteinExistence type="predicted"/>
<evidence type="ECO:0000313" key="2">
    <source>
        <dbReference type="EMBL" id="MEI5687850.1"/>
    </source>
</evidence>
<dbReference type="Pfam" id="PF18602">
    <property type="entry name" value="Rap1a"/>
    <property type="match status" value="1"/>
</dbReference>
<protein>
    <submittedName>
        <fullName evidence="2">Rap1a/Tai family immunity protein</fullName>
    </submittedName>
</protein>
<organism evidence="2 3">
    <name type="scientific">Sphingomonas kyungheensis</name>
    <dbReference type="NCBI Taxonomy" id="1069987"/>
    <lineage>
        <taxon>Bacteria</taxon>
        <taxon>Pseudomonadati</taxon>
        <taxon>Pseudomonadota</taxon>
        <taxon>Alphaproteobacteria</taxon>
        <taxon>Sphingomonadales</taxon>
        <taxon>Sphingomonadaceae</taxon>
        <taxon>Sphingomonas</taxon>
    </lineage>
</organism>
<dbReference type="Proteomes" id="UP001367771">
    <property type="component" value="Unassembled WGS sequence"/>
</dbReference>
<dbReference type="Gene3D" id="1.10.890.40">
    <property type="match status" value="1"/>
</dbReference>
<dbReference type="InterPro" id="IPR041238">
    <property type="entry name" value="Rap1a"/>
</dbReference>
<feature type="domain" description="Rap1a immunity protein" evidence="1">
    <location>
        <begin position="22"/>
        <end position="103"/>
    </location>
</feature>
<sequence>MLLLTLALLAAADRPVVVSALTTGQLAAQCQGKDKDPTASFCTGYILGVFDTLSVARQICPSPERASNIAVLAAARKYLRKHDDSDAAPSFVIRAGLREAFPCPVKTPPRTKTRRTRK</sequence>
<keyword evidence="3" id="KW-1185">Reference proteome</keyword>
<evidence type="ECO:0000313" key="3">
    <source>
        <dbReference type="Proteomes" id="UP001367771"/>
    </source>
</evidence>
<comment type="caution">
    <text evidence="2">The sequence shown here is derived from an EMBL/GenBank/DDBJ whole genome shotgun (WGS) entry which is preliminary data.</text>
</comment>
<name>A0ABU8H4F9_9SPHN</name>
<evidence type="ECO:0000259" key="1">
    <source>
        <dbReference type="Pfam" id="PF18602"/>
    </source>
</evidence>